<evidence type="ECO:0000256" key="1">
    <source>
        <dbReference type="SAM" id="Phobius"/>
    </source>
</evidence>
<name>A0A0D0AZY0_9AGAM</name>
<sequence length="75" mass="8715">MTNYQPTDTYPSSMTIVSNDPSFWPVIYLIRFLSYFFVSAIAALLYDYVLTIGKEVSGYEYHYWSIHLAKGDDID</sequence>
<proteinExistence type="predicted"/>
<keyword evidence="1" id="KW-0812">Transmembrane</keyword>
<dbReference type="InParanoid" id="A0A0D0AZY0"/>
<organism evidence="2 3">
    <name type="scientific">Suillus luteus UH-Slu-Lm8-n1</name>
    <dbReference type="NCBI Taxonomy" id="930992"/>
    <lineage>
        <taxon>Eukaryota</taxon>
        <taxon>Fungi</taxon>
        <taxon>Dikarya</taxon>
        <taxon>Basidiomycota</taxon>
        <taxon>Agaricomycotina</taxon>
        <taxon>Agaricomycetes</taxon>
        <taxon>Agaricomycetidae</taxon>
        <taxon>Boletales</taxon>
        <taxon>Suillineae</taxon>
        <taxon>Suillaceae</taxon>
        <taxon>Suillus</taxon>
    </lineage>
</organism>
<dbReference type="HOGENOM" id="CLU_2672784_0_0_1"/>
<protein>
    <submittedName>
        <fullName evidence="2">Uncharacterized protein</fullName>
    </submittedName>
</protein>
<reference evidence="3" key="2">
    <citation type="submission" date="2015-01" db="EMBL/GenBank/DDBJ databases">
        <title>Evolutionary Origins and Diversification of the Mycorrhizal Mutualists.</title>
        <authorList>
            <consortium name="DOE Joint Genome Institute"/>
            <consortium name="Mycorrhizal Genomics Consortium"/>
            <person name="Kohler A."/>
            <person name="Kuo A."/>
            <person name="Nagy L.G."/>
            <person name="Floudas D."/>
            <person name="Copeland A."/>
            <person name="Barry K.W."/>
            <person name="Cichocki N."/>
            <person name="Veneault-Fourrey C."/>
            <person name="LaButti K."/>
            <person name="Lindquist E.A."/>
            <person name="Lipzen A."/>
            <person name="Lundell T."/>
            <person name="Morin E."/>
            <person name="Murat C."/>
            <person name="Riley R."/>
            <person name="Ohm R."/>
            <person name="Sun H."/>
            <person name="Tunlid A."/>
            <person name="Henrissat B."/>
            <person name="Grigoriev I.V."/>
            <person name="Hibbett D.S."/>
            <person name="Martin F."/>
        </authorList>
    </citation>
    <scope>NUCLEOTIDE SEQUENCE [LARGE SCALE GENOMIC DNA]</scope>
    <source>
        <strain evidence="3">UH-Slu-Lm8-n1</strain>
    </source>
</reference>
<keyword evidence="3" id="KW-1185">Reference proteome</keyword>
<dbReference type="EMBL" id="KN835216">
    <property type="protein sequence ID" value="KIK43314.1"/>
    <property type="molecule type" value="Genomic_DNA"/>
</dbReference>
<keyword evidence="1" id="KW-0472">Membrane</keyword>
<gene>
    <name evidence="2" type="ORF">CY34DRAFT_803987</name>
</gene>
<dbReference type="Proteomes" id="UP000054485">
    <property type="component" value="Unassembled WGS sequence"/>
</dbReference>
<evidence type="ECO:0000313" key="2">
    <source>
        <dbReference type="EMBL" id="KIK43314.1"/>
    </source>
</evidence>
<keyword evidence="1" id="KW-1133">Transmembrane helix</keyword>
<evidence type="ECO:0000313" key="3">
    <source>
        <dbReference type="Proteomes" id="UP000054485"/>
    </source>
</evidence>
<feature type="transmembrane region" description="Helical" evidence="1">
    <location>
        <begin position="23"/>
        <end position="46"/>
    </location>
</feature>
<dbReference type="AlphaFoldDB" id="A0A0D0AZY0"/>
<accession>A0A0D0AZY0</accession>
<dbReference type="OrthoDB" id="2692685at2759"/>
<reference evidence="2 3" key="1">
    <citation type="submission" date="2014-04" db="EMBL/GenBank/DDBJ databases">
        <authorList>
            <consortium name="DOE Joint Genome Institute"/>
            <person name="Kuo A."/>
            <person name="Ruytinx J."/>
            <person name="Rineau F."/>
            <person name="Colpaert J."/>
            <person name="Kohler A."/>
            <person name="Nagy L.G."/>
            <person name="Floudas D."/>
            <person name="Copeland A."/>
            <person name="Barry K.W."/>
            <person name="Cichocki N."/>
            <person name="Veneault-Fourrey C."/>
            <person name="LaButti K."/>
            <person name="Lindquist E.A."/>
            <person name="Lipzen A."/>
            <person name="Lundell T."/>
            <person name="Morin E."/>
            <person name="Murat C."/>
            <person name="Sun H."/>
            <person name="Tunlid A."/>
            <person name="Henrissat B."/>
            <person name="Grigoriev I.V."/>
            <person name="Hibbett D.S."/>
            <person name="Martin F."/>
            <person name="Nordberg H.P."/>
            <person name="Cantor M.N."/>
            <person name="Hua S.X."/>
        </authorList>
    </citation>
    <scope>NUCLEOTIDE SEQUENCE [LARGE SCALE GENOMIC DNA]</scope>
    <source>
        <strain evidence="2 3">UH-Slu-Lm8-n1</strain>
    </source>
</reference>